<protein>
    <submittedName>
        <fullName evidence="1">Uncharacterized protein</fullName>
    </submittedName>
</protein>
<reference evidence="2" key="1">
    <citation type="journal article" date="2016" name="Nat. Biotechnol.">
        <title>Sequencing wild and cultivated cassava and related species reveals extensive interspecific hybridization and genetic diversity.</title>
        <authorList>
            <person name="Bredeson J.V."/>
            <person name="Lyons J.B."/>
            <person name="Prochnik S.E."/>
            <person name="Wu G.A."/>
            <person name="Ha C.M."/>
            <person name="Edsinger-Gonzales E."/>
            <person name="Grimwood J."/>
            <person name="Schmutz J."/>
            <person name="Rabbi I.Y."/>
            <person name="Egesi C."/>
            <person name="Nauluvula P."/>
            <person name="Lebot V."/>
            <person name="Ndunguru J."/>
            <person name="Mkamilo G."/>
            <person name="Bart R.S."/>
            <person name="Setter T.L."/>
            <person name="Gleadow R.M."/>
            <person name="Kulakow P."/>
            <person name="Ferguson M.E."/>
            <person name="Rounsley S."/>
            <person name="Rokhsar D.S."/>
        </authorList>
    </citation>
    <scope>NUCLEOTIDE SEQUENCE [LARGE SCALE GENOMIC DNA]</scope>
    <source>
        <strain evidence="2">cv. AM560-2</strain>
    </source>
</reference>
<evidence type="ECO:0000313" key="1">
    <source>
        <dbReference type="EMBL" id="KAG8647379.1"/>
    </source>
</evidence>
<comment type="caution">
    <text evidence="1">The sequence shown here is derived from an EMBL/GenBank/DDBJ whole genome shotgun (WGS) entry which is preliminary data.</text>
</comment>
<name>A0ACB7H5P0_MANES</name>
<keyword evidence="2" id="KW-1185">Reference proteome</keyword>
<proteinExistence type="predicted"/>
<accession>A0ACB7H5P0</accession>
<gene>
    <name evidence="1" type="ORF">MANES_09G076452v8</name>
</gene>
<organism evidence="1 2">
    <name type="scientific">Manihot esculenta</name>
    <name type="common">Cassava</name>
    <name type="synonym">Jatropha manihot</name>
    <dbReference type="NCBI Taxonomy" id="3983"/>
    <lineage>
        <taxon>Eukaryota</taxon>
        <taxon>Viridiplantae</taxon>
        <taxon>Streptophyta</taxon>
        <taxon>Embryophyta</taxon>
        <taxon>Tracheophyta</taxon>
        <taxon>Spermatophyta</taxon>
        <taxon>Magnoliopsida</taxon>
        <taxon>eudicotyledons</taxon>
        <taxon>Gunneridae</taxon>
        <taxon>Pentapetalae</taxon>
        <taxon>rosids</taxon>
        <taxon>fabids</taxon>
        <taxon>Malpighiales</taxon>
        <taxon>Euphorbiaceae</taxon>
        <taxon>Crotonoideae</taxon>
        <taxon>Manihoteae</taxon>
        <taxon>Manihot</taxon>
    </lineage>
</organism>
<dbReference type="EMBL" id="CM004395">
    <property type="protein sequence ID" value="KAG8647379.1"/>
    <property type="molecule type" value="Genomic_DNA"/>
</dbReference>
<sequence>MGLYLCYIKHLFFYIVGRLSIIQYNCFMRFFFDSLREILVLDIASRIRVCVVSVSNRLGFRINWYQS</sequence>
<evidence type="ECO:0000313" key="2">
    <source>
        <dbReference type="Proteomes" id="UP000091857"/>
    </source>
</evidence>
<dbReference type="Proteomes" id="UP000091857">
    <property type="component" value="Chromosome 9"/>
</dbReference>